<reference evidence="3" key="1">
    <citation type="submission" date="2016-10" db="EMBL/GenBank/DDBJ databases">
        <title>Sequence of Gallionella enrichment culture.</title>
        <authorList>
            <person name="Poehlein A."/>
            <person name="Muehling M."/>
            <person name="Daniel R."/>
        </authorList>
    </citation>
    <scope>NUCLEOTIDE SEQUENCE</scope>
</reference>
<proteinExistence type="predicted"/>
<comment type="caution">
    <text evidence="3">The sequence shown here is derived from an EMBL/GenBank/DDBJ whole genome shotgun (WGS) entry which is preliminary data.</text>
</comment>
<accession>A0A1J5T586</accession>
<dbReference type="EMBL" id="MLJW01000029">
    <property type="protein sequence ID" value="OIR08988.1"/>
    <property type="molecule type" value="Genomic_DNA"/>
</dbReference>
<dbReference type="CDD" id="cd00397">
    <property type="entry name" value="DNA_BRE_C"/>
    <property type="match status" value="1"/>
</dbReference>
<dbReference type="PROSITE" id="PS51898">
    <property type="entry name" value="TYR_RECOMBINASE"/>
    <property type="match status" value="1"/>
</dbReference>
<protein>
    <submittedName>
        <fullName evidence="3">Phage integrase family protein</fullName>
    </submittedName>
</protein>
<evidence type="ECO:0000313" key="3">
    <source>
        <dbReference type="EMBL" id="OIR08988.1"/>
    </source>
</evidence>
<dbReference type="InterPro" id="IPR002104">
    <property type="entry name" value="Integrase_catalytic"/>
</dbReference>
<feature type="domain" description="Tyr recombinase" evidence="2">
    <location>
        <begin position="758"/>
        <end position="998"/>
    </location>
</feature>
<dbReference type="GO" id="GO:0015074">
    <property type="term" value="P:DNA integration"/>
    <property type="evidence" value="ECO:0007669"/>
    <property type="project" value="InterPro"/>
</dbReference>
<evidence type="ECO:0000256" key="1">
    <source>
        <dbReference type="ARBA" id="ARBA00023172"/>
    </source>
</evidence>
<sequence>MTTSSQFEFAVGSQLTPQEPYIKKFIRELQQGFANSASADGNSLSESHNSMALYTHQMLNFASGHRAVSDPYFDLHCFDLTDKTLLIEEKVVSSTHATRLAWLPPLAVSQFEHYLSHLRSLSRLLRGSYPALANQIWAVTEPNFRHPIPLFFFLEERDGDLKWIRIQPATLQSMLGDKWELPLNTNRHLLSTWLHTNKCPSEFIDAQLGHVEAGCYPFSGRSVLSPQGIGKTIVPLLQNYLVEQGWKAIKGIGAPSRYPIIPPSPKSKDLQSTLLFGPHARTASREAVWRKDATMIISLIESALPVDSSRDIPDSLIDSMQDKLLSEYSDDGRVLIRLSLFRRHLISLRRKGYQVKIPGRLALISSEPACFSIESSKEAAQFKGISERFLAYLSSQSGHPPMPEVRLAEILISSCIFGAQTSPQFLEVVAKGFRDRICRHGDRVFVDVSRGPAAPIRRWFPDNVSWPLVVGYSKLVSAGSAMPSAEKINDYLIKILDIIKAPYPKKPPSKREPRILLDHLASLAQSYWRFRLPGSVRAYAEGEYACASIPLSNWLRFVSDKRGTLQPHLRAPDFVAYIDDIQPIHRPEQAAIDYKQAKQCWSDLTRCLGKSSGSKSGDALARSNARKKSIETKIPSYLKKGKSNIPPILQLVAAWILHLSRSGTSTTPDVRASTVAAYARSIGEKLNALAYDVDFLSQSDVAVEEIYRNVLEVVSCENRGYVAGRLKEFHAFLVYSYAMPKLDWSEIVDDDSLEADVVDAGIVSLPEYYKALETLLPDQTFPSRDQLLRAVILFFAYRFGLRAGEIFRLTISDIIFLDGEMIVYIRNSIYGETKSSNGVRQLPLLGALSKAEHDLVKQWLSHIETFADGDHLAALFSDVESKRCVANRSTCVSAVVEVLRKVTGEPETRLRHLRHTCATRLYLAMFFDKTPLGFVGQLYNALWGEMTPQAVRSILIGDARVSRRGLYAMAMYMGHGSPDITHRHYIHLADVLLKEWIEREPPGIDDKTLAYACQTSYANIRQLRSRYATDASLVFLLEHFTRKSGIPAPTLNLFSEQDAPELNMTIPAQSSLTPSDIDRLLAIATMRDSIDGLAERFLISDGQVVSVLLSASAIQEETGYAAFSIPARAPDDFWIFNKGARQDTLDKESRRVRAFLERMDQANLSVDELGDVARIWANSFHPSSSCLLINKRNDLERLLACMKTIGIPSDNFEVHIPNDQIENNPAQWELTQSWLGTRGLSVYRRDRLPLSASKLNAENRVGLILRASASHELGYQQTLNRALFVTSIWLSVFKNGFKVNASFAREEDN</sequence>
<name>A0A1J5T586_9ZZZZ</name>
<evidence type="ECO:0000259" key="2">
    <source>
        <dbReference type="PROSITE" id="PS51898"/>
    </source>
</evidence>
<dbReference type="SUPFAM" id="SSF56349">
    <property type="entry name" value="DNA breaking-rejoining enzymes"/>
    <property type="match status" value="1"/>
</dbReference>
<dbReference type="Gene3D" id="1.10.443.10">
    <property type="entry name" value="Intergrase catalytic core"/>
    <property type="match status" value="1"/>
</dbReference>
<keyword evidence="1" id="KW-0233">DNA recombination</keyword>
<gene>
    <name evidence="3" type="ORF">GALL_89830</name>
</gene>
<dbReference type="InterPro" id="IPR013762">
    <property type="entry name" value="Integrase-like_cat_sf"/>
</dbReference>
<dbReference type="GO" id="GO:0003677">
    <property type="term" value="F:DNA binding"/>
    <property type="evidence" value="ECO:0007669"/>
    <property type="project" value="InterPro"/>
</dbReference>
<dbReference type="InterPro" id="IPR011010">
    <property type="entry name" value="DNA_brk_join_enz"/>
</dbReference>
<dbReference type="GO" id="GO:0006310">
    <property type="term" value="P:DNA recombination"/>
    <property type="evidence" value="ECO:0007669"/>
    <property type="project" value="UniProtKB-KW"/>
</dbReference>
<dbReference type="Pfam" id="PF00589">
    <property type="entry name" value="Phage_integrase"/>
    <property type="match status" value="1"/>
</dbReference>
<organism evidence="3">
    <name type="scientific">mine drainage metagenome</name>
    <dbReference type="NCBI Taxonomy" id="410659"/>
    <lineage>
        <taxon>unclassified sequences</taxon>
        <taxon>metagenomes</taxon>
        <taxon>ecological metagenomes</taxon>
    </lineage>
</organism>